<evidence type="ECO:0000256" key="1">
    <source>
        <dbReference type="SAM" id="Phobius"/>
    </source>
</evidence>
<dbReference type="Proteomes" id="UP001499843">
    <property type="component" value="Unassembled WGS sequence"/>
</dbReference>
<dbReference type="Pfam" id="PF19733">
    <property type="entry name" value="DUF6223"/>
    <property type="match status" value="1"/>
</dbReference>
<evidence type="ECO:0000313" key="2">
    <source>
        <dbReference type="EMBL" id="GAA2211460.1"/>
    </source>
</evidence>
<dbReference type="RefSeq" id="WP_344484072.1">
    <property type="nucleotide sequence ID" value="NZ_BAAAQX010000021.1"/>
</dbReference>
<feature type="transmembrane region" description="Helical" evidence="1">
    <location>
        <begin position="61"/>
        <end position="81"/>
    </location>
</feature>
<proteinExistence type="predicted"/>
<dbReference type="EMBL" id="BAAAQX010000021">
    <property type="protein sequence ID" value="GAA2211460.1"/>
    <property type="molecule type" value="Genomic_DNA"/>
</dbReference>
<dbReference type="InterPro" id="IPR045770">
    <property type="entry name" value="DUF6223"/>
</dbReference>
<protein>
    <recommendedName>
        <fullName evidence="4">Integral membrane protein</fullName>
    </recommendedName>
</protein>
<keyword evidence="1" id="KW-0812">Transmembrane</keyword>
<sequence length="127" mass="12270">MSVLFVLDAAVAGVHAPAGAYDLTSGRLWSLVAALVGVAGVVAGALALVRASRRPWRTGAVAALVAGLAGAVGGGLVVVAAEGGPGTGYGIVGGYIALVVGVAAMALGWLALARLRRVGAGETAARR</sequence>
<accession>A0ABN3CPV1</accession>
<keyword evidence="1" id="KW-0472">Membrane</keyword>
<gene>
    <name evidence="2" type="ORF">GCM10009850_069200</name>
</gene>
<keyword evidence="3" id="KW-1185">Reference proteome</keyword>
<feature type="transmembrane region" description="Helical" evidence="1">
    <location>
        <begin position="87"/>
        <end position="112"/>
    </location>
</feature>
<reference evidence="2 3" key="1">
    <citation type="journal article" date="2019" name="Int. J. Syst. Evol. Microbiol.">
        <title>The Global Catalogue of Microorganisms (GCM) 10K type strain sequencing project: providing services to taxonomists for standard genome sequencing and annotation.</title>
        <authorList>
            <consortium name="The Broad Institute Genomics Platform"/>
            <consortium name="The Broad Institute Genome Sequencing Center for Infectious Disease"/>
            <person name="Wu L."/>
            <person name="Ma J."/>
        </authorList>
    </citation>
    <scope>NUCLEOTIDE SEQUENCE [LARGE SCALE GENOMIC DNA]</scope>
    <source>
        <strain evidence="2 3">JCM 16114</strain>
    </source>
</reference>
<keyword evidence="1" id="KW-1133">Transmembrane helix</keyword>
<evidence type="ECO:0000313" key="3">
    <source>
        <dbReference type="Proteomes" id="UP001499843"/>
    </source>
</evidence>
<name>A0ABN3CPV1_9ACTN</name>
<organism evidence="2 3">
    <name type="scientific">Nonomuraea monospora</name>
    <dbReference type="NCBI Taxonomy" id="568818"/>
    <lineage>
        <taxon>Bacteria</taxon>
        <taxon>Bacillati</taxon>
        <taxon>Actinomycetota</taxon>
        <taxon>Actinomycetes</taxon>
        <taxon>Streptosporangiales</taxon>
        <taxon>Streptosporangiaceae</taxon>
        <taxon>Nonomuraea</taxon>
    </lineage>
</organism>
<feature type="transmembrane region" description="Helical" evidence="1">
    <location>
        <begin position="28"/>
        <end position="49"/>
    </location>
</feature>
<comment type="caution">
    <text evidence="2">The sequence shown here is derived from an EMBL/GenBank/DDBJ whole genome shotgun (WGS) entry which is preliminary data.</text>
</comment>
<evidence type="ECO:0008006" key="4">
    <source>
        <dbReference type="Google" id="ProtNLM"/>
    </source>
</evidence>